<dbReference type="RefSeq" id="XP_070885573.1">
    <property type="nucleotide sequence ID" value="XM_071024562.1"/>
</dbReference>
<dbReference type="PANTHER" id="PTHR11905:SF159">
    <property type="entry name" value="ADAM METALLOPROTEASE"/>
    <property type="match status" value="1"/>
</dbReference>
<evidence type="ECO:0000313" key="9">
    <source>
        <dbReference type="Proteomes" id="UP001610432"/>
    </source>
</evidence>
<dbReference type="InterPro" id="IPR002870">
    <property type="entry name" value="Peptidase_M12B_N"/>
</dbReference>
<dbReference type="SMART" id="SM00050">
    <property type="entry name" value="DISIN"/>
    <property type="match status" value="1"/>
</dbReference>
<dbReference type="SUPFAM" id="SSF57552">
    <property type="entry name" value="Blood coagulation inhibitor (disintegrin)"/>
    <property type="match status" value="1"/>
</dbReference>
<organism evidence="8 9">
    <name type="scientific">Aspergillus lucknowensis</name>
    <dbReference type="NCBI Taxonomy" id="176173"/>
    <lineage>
        <taxon>Eukaryota</taxon>
        <taxon>Fungi</taxon>
        <taxon>Dikarya</taxon>
        <taxon>Ascomycota</taxon>
        <taxon>Pezizomycotina</taxon>
        <taxon>Eurotiomycetes</taxon>
        <taxon>Eurotiomycetidae</taxon>
        <taxon>Eurotiales</taxon>
        <taxon>Aspergillaceae</taxon>
        <taxon>Aspergillus</taxon>
        <taxon>Aspergillus subgen. Nidulantes</taxon>
    </lineage>
</organism>
<dbReference type="Proteomes" id="UP001610432">
    <property type="component" value="Unassembled WGS sequence"/>
</dbReference>
<dbReference type="PROSITE" id="PS50215">
    <property type="entry name" value="ADAM_MEPRO"/>
    <property type="match status" value="1"/>
</dbReference>
<dbReference type="CDD" id="cd04271">
    <property type="entry name" value="ZnMc_ADAM_fungal"/>
    <property type="match status" value="1"/>
</dbReference>
<feature type="domain" description="Peptidase M12B" evidence="7">
    <location>
        <begin position="293"/>
        <end position="504"/>
    </location>
</feature>
<dbReference type="Gene3D" id="3.40.1620.60">
    <property type="match status" value="1"/>
</dbReference>
<dbReference type="Gene3D" id="3.40.390.10">
    <property type="entry name" value="Collagenase (Catalytic Domain)"/>
    <property type="match status" value="1"/>
</dbReference>
<keyword evidence="5" id="KW-0732">Signal</keyword>
<evidence type="ECO:0000259" key="7">
    <source>
        <dbReference type="PROSITE" id="PS50215"/>
    </source>
</evidence>
<evidence type="ECO:0000256" key="1">
    <source>
        <dbReference type="ARBA" id="ARBA00023157"/>
    </source>
</evidence>
<feature type="compositionally biased region" description="Pro residues" evidence="3">
    <location>
        <begin position="815"/>
        <end position="831"/>
    </location>
</feature>
<dbReference type="PROSITE" id="PS50214">
    <property type="entry name" value="DISINTEGRIN_2"/>
    <property type="match status" value="1"/>
</dbReference>
<keyword evidence="4" id="KW-1133">Transmembrane helix</keyword>
<feature type="domain" description="Disintegrin" evidence="6">
    <location>
        <begin position="529"/>
        <end position="618"/>
    </location>
</feature>
<dbReference type="InterPro" id="IPR001590">
    <property type="entry name" value="Peptidase_M12B"/>
</dbReference>
<evidence type="ECO:0000256" key="3">
    <source>
        <dbReference type="SAM" id="MobiDB-lite"/>
    </source>
</evidence>
<feature type="signal peptide" evidence="5">
    <location>
        <begin position="1"/>
        <end position="24"/>
    </location>
</feature>
<evidence type="ECO:0000256" key="2">
    <source>
        <dbReference type="PROSITE-ProRule" id="PRU00276"/>
    </source>
</evidence>
<sequence length="853" mass="91529">MRFLSPVLLFATGLLSLFTTTVQARSQAPNAIRHVSSLDQPAIKAPSKTNRVDHLSHFDITFSIHDKGQQIKLELEPNHDILADDAFVQYLGGDGKVHTEEPISRHQHKVFKGRTLVGRGKGSGMWSPVGWTRVYITRDGPEPLFEGVFNIHGDNHHVELQSTYLRKKRPQDADIPKQEEEYMVFYRDSDMLRSADTPTHSDLKRSLSTNDSVSGSTCQADELGFNSNPDHPVLQSFIRENTSGWASMPISSLFGLGVSKRSGDIGTVPGNGGGGVNLEGTIGDTNGCPTTKQVALIGVATDCSFWEKFDGRESVQQAVISMVNSASNVFEDSFNISIGLRNITVTDKDCTDTGSTAAPWNMPCSQGNITQRLDLFSQWRGQQSDNNAYWTLMSDCSTGSEVGLAWLGQLCINQVSSDGASSVSGTNVVVSTGGAGWQIFAHESGHTFGAIHDCTAQTCAQNLQDSSQCCPLTSSTCDAKGDYLMNPSTASDVTQFSQCTIGNICAALGRNSVKSDCLSANRGIVTFTRAQCGNGIVEAGEDCDCGGEEACGDNQCCDARTCKFTEGSTCDDSNDNCCNSCKLAAAGTVCRPSTGICDLEETCTGNSSSCPSDSFKKDGDSCGDDGLACASGQCTSRDAQCQSMMGSLAGTNDTSACDGPWNSCQLYCDDPSGISGLTSQTCATNEQNFLDGTPCENGGRCRNGRCEGGKSWIEAHKNIIIPVAAGVGGLIVLAILVCIFRRCRRTRYTMKPMPPAGYGGWSRQMPPQPQQTPMRRLSRALRPGQGPPPAQAGYPGPYRVPYPDPPERLYDGPSPRGPPHGPSPYPTPYPAYPVERRYDDGPPPGYMQTVRYA</sequence>
<keyword evidence="9" id="KW-1185">Reference proteome</keyword>
<feature type="region of interest" description="Disordered" evidence="3">
    <location>
        <begin position="754"/>
        <end position="853"/>
    </location>
</feature>
<dbReference type="Pfam" id="PF01562">
    <property type="entry name" value="Pep_M12B_propep"/>
    <property type="match status" value="1"/>
</dbReference>
<feature type="transmembrane region" description="Helical" evidence="4">
    <location>
        <begin position="719"/>
        <end position="740"/>
    </location>
</feature>
<accession>A0ABR4LR27</accession>
<dbReference type="InterPro" id="IPR001762">
    <property type="entry name" value="Disintegrin_dom"/>
</dbReference>
<dbReference type="Pfam" id="PF00200">
    <property type="entry name" value="Disintegrin"/>
    <property type="match status" value="1"/>
</dbReference>
<feature type="active site" evidence="2">
    <location>
        <position position="443"/>
    </location>
</feature>
<feature type="chain" id="PRO_5047444206" evidence="5">
    <location>
        <begin position="25"/>
        <end position="853"/>
    </location>
</feature>
<evidence type="ECO:0000259" key="6">
    <source>
        <dbReference type="PROSITE" id="PS50214"/>
    </source>
</evidence>
<dbReference type="EMBL" id="JBFXLQ010000024">
    <property type="protein sequence ID" value="KAL2866594.1"/>
    <property type="molecule type" value="Genomic_DNA"/>
</dbReference>
<proteinExistence type="predicted"/>
<dbReference type="InterPro" id="IPR036436">
    <property type="entry name" value="Disintegrin_dom_sf"/>
</dbReference>
<evidence type="ECO:0000313" key="8">
    <source>
        <dbReference type="EMBL" id="KAL2866594.1"/>
    </source>
</evidence>
<dbReference type="InterPro" id="IPR024079">
    <property type="entry name" value="MetalloPept_cat_dom_sf"/>
</dbReference>
<name>A0ABR4LR27_9EURO</name>
<keyword evidence="4" id="KW-0812">Transmembrane</keyword>
<keyword evidence="2" id="KW-0862">Zinc</keyword>
<dbReference type="Gene3D" id="4.10.70.10">
    <property type="entry name" value="Disintegrin domain"/>
    <property type="match status" value="1"/>
</dbReference>
<feature type="binding site" evidence="2">
    <location>
        <position position="446"/>
    </location>
    <ligand>
        <name>Zn(2+)</name>
        <dbReference type="ChEBI" id="CHEBI:29105"/>
        <note>catalytic</note>
    </ligand>
</feature>
<feature type="compositionally biased region" description="Polar residues" evidence="3">
    <location>
        <begin position="206"/>
        <end position="215"/>
    </location>
</feature>
<comment type="caution">
    <text evidence="2">Lacks conserved residue(s) required for the propagation of feature annotation.</text>
</comment>
<dbReference type="SUPFAM" id="SSF55486">
    <property type="entry name" value="Metalloproteases ('zincins'), catalytic domain"/>
    <property type="match status" value="1"/>
</dbReference>
<dbReference type="PANTHER" id="PTHR11905">
    <property type="entry name" value="ADAM A DISINTEGRIN AND METALLOPROTEASE DOMAIN"/>
    <property type="match status" value="1"/>
</dbReference>
<evidence type="ECO:0000256" key="5">
    <source>
        <dbReference type="SAM" id="SignalP"/>
    </source>
</evidence>
<feature type="region of interest" description="Disordered" evidence="3">
    <location>
        <begin position="196"/>
        <end position="215"/>
    </location>
</feature>
<comment type="caution">
    <text evidence="8">The sequence shown here is derived from an EMBL/GenBank/DDBJ whole genome shotgun (WGS) entry which is preliminary data.</text>
</comment>
<feature type="binding site" evidence="2">
    <location>
        <position position="452"/>
    </location>
    <ligand>
        <name>Zn(2+)</name>
        <dbReference type="ChEBI" id="CHEBI:29105"/>
        <note>catalytic</note>
    </ligand>
</feature>
<keyword evidence="1" id="KW-1015">Disulfide bond</keyword>
<gene>
    <name evidence="8" type="ORF">BJX67DRAFT_132984</name>
</gene>
<feature type="compositionally biased region" description="Basic and acidic residues" evidence="3">
    <location>
        <begin position="196"/>
        <end position="205"/>
    </location>
</feature>
<reference evidence="8 9" key="1">
    <citation type="submission" date="2024-07" db="EMBL/GenBank/DDBJ databases">
        <title>Section-level genome sequencing and comparative genomics of Aspergillus sections Usti and Cavernicolus.</title>
        <authorList>
            <consortium name="Lawrence Berkeley National Laboratory"/>
            <person name="Nybo J.L."/>
            <person name="Vesth T.C."/>
            <person name="Theobald S."/>
            <person name="Frisvad J.C."/>
            <person name="Larsen T.O."/>
            <person name="Kjaerboelling I."/>
            <person name="Rothschild-Mancinelli K."/>
            <person name="Lyhne E.K."/>
            <person name="Kogle M.E."/>
            <person name="Barry K."/>
            <person name="Clum A."/>
            <person name="Na H."/>
            <person name="Ledsgaard L."/>
            <person name="Lin J."/>
            <person name="Lipzen A."/>
            <person name="Kuo A."/>
            <person name="Riley R."/>
            <person name="Mondo S."/>
            <person name="Labutti K."/>
            <person name="Haridas S."/>
            <person name="Pangalinan J."/>
            <person name="Salamov A.A."/>
            <person name="Simmons B.A."/>
            <person name="Magnuson J.K."/>
            <person name="Chen J."/>
            <person name="Drula E."/>
            <person name="Henrissat B."/>
            <person name="Wiebenga A."/>
            <person name="Lubbers R.J."/>
            <person name="Gomes A.C."/>
            <person name="Macurrencykelacurrency M.R."/>
            <person name="Stajich J."/>
            <person name="Grigoriev I.V."/>
            <person name="Mortensen U.H."/>
            <person name="De Vries R.P."/>
            <person name="Baker S.E."/>
            <person name="Andersen M.R."/>
        </authorList>
    </citation>
    <scope>NUCLEOTIDE SEQUENCE [LARGE SCALE GENOMIC DNA]</scope>
    <source>
        <strain evidence="8 9">CBS 449.75</strain>
    </source>
</reference>
<evidence type="ECO:0000256" key="4">
    <source>
        <dbReference type="SAM" id="Phobius"/>
    </source>
</evidence>
<keyword evidence="2" id="KW-0479">Metal-binding</keyword>
<feature type="binding site" evidence="2">
    <location>
        <position position="442"/>
    </location>
    <ligand>
        <name>Zn(2+)</name>
        <dbReference type="ChEBI" id="CHEBI:29105"/>
        <note>catalytic</note>
    </ligand>
</feature>
<keyword evidence="4" id="KW-0472">Membrane</keyword>
<dbReference type="Pfam" id="PF13688">
    <property type="entry name" value="Reprolysin_5"/>
    <property type="match status" value="1"/>
</dbReference>
<protein>
    <submittedName>
        <fullName evidence="8">Metallo-peptidase family M12-domain-containing protein</fullName>
    </submittedName>
</protein>
<dbReference type="GeneID" id="98139634"/>
<dbReference type="InterPro" id="IPR034028">
    <property type="entry name" value="ZnMc_ADAM_fungal"/>
</dbReference>